<dbReference type="EMBL" id="CALSGD010000375">
    <property type="protein sequence ID" value="CAH6778073.1"/>
    <property type="molecule type" value="Genomic_DNA"/>
</dbReference>
<evidence type="ECO:0000313" key="1">
    <source>
        <dbReference type="EMBL" id="CAH6778073.1"/>
    </source>
</evidence>
<reference evidence="1" key="1">
    <citation type="submission" date="2022-06" db="EMBL/GenBank/DDBJ databases">
        <authorList>
            <person name="Andreotti S."/>
            <person name="Wyler E."/>
        </authorList>
    </citation>
    <scope>NUCLEOTIDE SEQUENCE</scope>
</reference>
<dbReference type="Proteomes" id="UP001152836">
    <property type="component" value="Unassembled WGS sequence"/>
</dbReference>
<keyword evidence="2" id="KW-1185">Reference proteome</keyword>
<protein>
    <submittedName>
        <fullName evidence="1">Kdm2a protein</fullName>
    </submittedName>
</protein>
<gene>
    <name evidence="1" type="primary">Kdm2a</name>
    <name evidence="1" type="ORF">PHOROB_LOCUS1882</name>
</gene>
<dbReference type="AlphaFoldDB" id="A0AAU9YSP4"/>
<organism evidence="1 2">
    <name type="scientific">Phodopus roborovskii</name>
    <name type="common">Roborovski's desert hamster</name>
    <name type="synonym">Cricetulus roborovskii</name>
    <dbReference type="NCBI Taxonomy" id="109678"/>
    <lineage>
        <taxon>Eukaryota</taxon>
        <taxon>Metazoa</taxon>
        <taxon>Chordata</taxon>
        <taxon>Craniata</taxon>
        <taxon>Vertebrata</taxon>
        <taxon>Euteleostomi</taxon>
        <taxon>Mammalia</taxon>
        <taxon>Eutheria</taxon>
        <taxon>Euarchontoglires</taxon>
        <taxon>Glires</taxon>
        <taxon>Rodentia</taxon>
        <taxon>Myomorpha</taxon>
        <taxon>Muroidea</taxon>
        <taxon>Cricetidae</taxon>
        <taxon>Cricetinae</taxon>
        <taxon>Phodopus</taxon>
    </lineage>
</organism>
<accession>A0AAU9YSP4</accession>
<proteinExistence type="predicted"/>
<evidence type="ECO:0000313" key="2">
    <source>
        <dbReference type="Proteomes" id="UP001152836"/>
    </source>
</evidence>
<sequence length="46" mass="5337">MVDEKEGCTYSQNTQQVDLCRGQPGLQREFQDSQNYTEKPCLKKVI</sequence>
<name>A0AAU9YSP4_PHORO</name>
<comment type="caution">
    <text evidence="1">The sequence shown here is derived from an EMBL/GenBank/DDBJ whole genome shotgun (WGS) entry which is preliminary data.</text>
</comment>